<protein>
    <recommendedName>
        <fullName evidence="5">Transmembrane protein</fullName>
    </recommendedName>
</protein>
<accession>A0A8S9U855</accession>
<feature type="region of interest" description="Disordered" evidence="1">
    <location>
        <begin position="28"/>
        <end position="65"/>
    </location>
</feature>
<proteinExistence type="predicted"/>
<sequence length="153" mass="17036">MRERVGSGGSRTSDVDPREELEELLEVRLTGGSNGSSKMLLPVVSSHHRSADDDDDDNDKEGKRRRRGNISDWLNRLRAATLSRLLVSPRGARSVWKCVLLLSVLVLLVIGGSTLLALEVVGRMRFSGYFVPQRGHNGLLGFYHEMDVEGHNR</sequence>
<keyword evidence="2" id="KW-0472">Membrane</keyword>
<keyword evidence="2" id="KW-0812">Transmembrane</keyword>
<reference evidence="3" key="1">
    <citation type="submission" date="2020-03" db="EMBL/GenBank/DDBJ databases">
        <title>Hybrid Assembly of Korean Phytophthora infestans isolates.</title>
        <authorList>
            <person name="Prokchorchik M."/>
            <person name="Lee Y."/>
            <person name="Seo J."/>
            <person name="Cho J.-H."/>
            <person name="Park Y.-E."/>
            <person name="Jang D.-C."/>
            <person name="Im J.-S."/>
            <person name="Choi J.-G."/>
            <person name="Park H.-J."/>
            <person name="Lee G.-B."/>
            <person name="Lee Y.-G."/>
            <person name="Hong S.-Y."/>
            <person name="Cho K."/>
            <person name="Sohn K.H."/>
        </authorList>
    </citation>
    <scope>NUCLEOTIDE SEQUENCE</scope>
    <source>
        <strain evidence="3">KR_2_A2</strain>
    </source>
</reference>
<feature type="transmembrane region" description="Helical" evidence="2">
    <location>
        <begin position="94"/>
        <end position="118"/>
    </location>
</feature>
<dbReference type="AlphaFoldDB" id="A0A8S9U855"/>
<evidence type="ECO:0000313" key="4">
    <source>
        <dbReference type="Proteomes" id="UP000704712"/>
    </source>
</evidence>
<organism evidence="3 4">
    <name type="scientific">Phytophthora infestans</name>
    <name type="common">Potato late blight agent</name>
    <name type="synonym">Botrytis infestans</name>
    <dbReference type="NCBI Taxonomy" id="4787"/>
    <lineage>
        <taxon>Eukaryota</taxon>
        <taxon>Sar</taxon>
        <taxon>Stramenopiles</taxon>
        <taxon>Oomycota</taxon>
        <taxon>Peronosporomycetes</taxon>
        <taxon>Peronosporales</taxon>
        <taxon>Peronosporaceae</taxon>
        <taxon>Phytophthora</taxon>
    </lineage>
</organism>
<evidence type="ECO:0000313" key="3">
    <source>
        <dbReference type="EMBL" id="KAF4135627.1"/>
    </source>
</evidence>
<comment type="caution">
    <text evidence="3">The sequence shown here is derived from an EMBL/GenBank/DDBJ whole genome shotgun (WGS) entry which is preliminary data.</text>
</comment>
<evidence type="ECO:0000256" key="2">
    <source>
        <dbReference type="SAM" id="Phobius"/>
    </source>
</evidence>
<evidence type="ECO:0000256" key="1">
    <source>
        <dbReference type="SAM" id="MobiDB-lite"/>
    </source>
</evidence>
<dbReference type="EMBL" id="JAACNO010002097">
    <property type="protein sequence ID" value="KAF4135627.1"/>
    <property type="molecule type" value="Genomic_DNA"/>
</dbReference>
<name>A0A8S9U855_PHYIN</name>
<gene>
    <name evidence="3" type="ORF">GN958_ATG15180</name>
</gene>
<evidence type="ECO:0008006" key="5">
    <source>
        <dbReference type="Google" id="ProtNLM"/>
    </source>
</evidence>
<dbReference type="Proteomes" id="UP000704712">
    <property type="component" value="Unassembled WGS sequence"/>
</dbReference>
<keyword evidence="2" id="KW-1133">Transmembrane helix</keyword>